<keyword evidence="1" id="KW-0812">Transmembrane</keyword>
<keyword evidence="4" id="KW-1185">Reference proteome</keyword>
<protein>
    <recommendedName>
        <fullName evidence="2">DUF1707 domain-containing protein</fullName>
    </recommendedName>
</protein>
<sequence>MPRTDSDRLRIGDAERDAVAKALHDHFAAGRLTREELDQRLDATLAAKTRGDLAAVVHDLPEPTGLPRPSVPAFAPMPGWAPGFAPHPAFAHRHHPAFAHHHTLVHGHRRRHVVFPVLLAVFTVTTFTLGAGAGLLAVLHLGLLVWTMRAVALTAARRRARRADEPS</sequence>
<dbReference type="Proteomes" id="UP001165124">
    <property type="component" value="Unassembled WGS sequence"/>
</dbReference>
<keyword evidence="1" id="KW-1133">Transmembrane helix</keyword>
<gene>
    <name evidence="3" type="ORF">Arub01_23630</name>
</gene>
<dbReference type="InterPro" id="IPR012551">
    <property type="entry name" value="DUF1707_SHOCT-like"/>
</dbReference>
<dbReference type="RefSeq" id="WP_067915917.1">
    <property type="nucleotide sequence ID" value="NZ_BSRZ01000004.1"/>
</dbReference>
<feature type="transmembrane region" description="Helical" evidence="1">
    <location>
        <begin position="113"/>
        <end position="131"/>
    </location>
</feature>
<name>A0A9W6PW24_9ACTN</name>
<dbReference type="PANTHER" id="PTHR40763:SF5">
    <property type="entry name" value="MEMBRANE PROTEIN"/>
    <property type="match status" value="1"/>
</dbReference>
<feature type="transmembrane region" description="Helical" evidence="1">
    <location>
        <begin position="137"/>
        <end position="156"/>
    </location>
</feature>
<dbReference type="EMBL" id="BSRZ01000004">
    <property type="protein sequence ID" value="GLW64119.1"/>
    <property type="molecule type" value="Genomic_DNA"/>
</dbReference>
<evidence type="ECO:0000256" key="1">
    <source>
        <dbReference type="SAM" id="Phobius"/>
    </source>
</evidence>
<dbReference type="Pfam" id="PF08044">
    <property type="entry name" value="DUF1707"/>
    <property type="match status" value="1"/>
</dbReference>
<evidence type="ECO:0000313" key="4">
    <source>
        <dbReference type="Proteomes" id="UP001165124"/>
    </source>
</evidence>
<comment type="caution">
    <text evidence="3">The sequence shown here is derived from an EMBL/GenBank/DDBJ whole genome shotgun (WGS) entry which is preliminary data.</text>
</comment>
<organism evidence="3 4">
    <name type="scientific">Actinomadura rubrobrunea</name>
    <dbReference type="NCBI Taxonomy" id="115335"/>
    <lineage>
        <taxon>Bacteria</taxon>
        <taxon>Bacillati</taxon>
        <taxon>Actinomycetota</taxon>
        <taxon>Actinomycetes</taxon>
        <taxon>Streptosporangiales</taxon>
        <taxon>Thermomonosporaceae</taxon>
        <taxon>Actinomadura</taxon>
    </lineage>
</organism>
<dbReference type="PANTHER" id="PTHR40763">
    <property type="entry name" value="MEMBRANE PROTEIN-RELATED"/>
    <property type="match status" value="1"/>
</dbReference>
<dbReference type="AlphaFoldDB" id="A0A9W6PW24"/>
<reference evidence="3" key="1">
    <citation type="submission" date="2023-02" db="EMBL/GenBank/DDBJ databases">
        <title>Actinomadura rubrobrunea NBRC 14622.</title>
        <authorList>
            <person name="Ichikawa N."/>
            <person name="Sato H."/>
            <person name="Tonouchi N."/>
        </authorList>
    </citation>
    <scope>NUCLEOTIDE SEQUENCE</scope>
    <source>
        <strain evidence="3">NBRC 14622</strain>
    </source>
</reference>
<accession>A0A9W6PW24</accession>
<feature type="domain" description="DUF1707" evidence="2">
    <location>
        <begin position="9"/>
        <end position="61"/>
    </location>
</feature>
<proteinExistence type="predicted"/>
<evidence type="ECO:0000259" key="2">
    <source>
        <dbReference type="Pfam" id="PF08044"/>
    </source>
</evidence>
<evidence type="ECO:0000313" key="3">
    <source>
        <dbReference type="EMBL" id="GLW64119.1"/>
    </source>
</evidence>
<keyword evidence="1" id="KW-0472">Membrane</keyword>